<dbReference type="EMBL" id="JABANE010000017">
    <property type="protein sequence ID" value="NME67983.1"/>
    <property type="molecule type" value="Genomic_DNA"/>
</dbReference>
<dbReference type="GO" id="GO:0016020">
    <property type="term" value="C:membrane"/>
    <property type="evidence" value="ECO:0007669"/>
    <property type="project" value="InterPro"/>
</dbReference>
<evidence type="ECO:0000313" key="4">
    <source>
        <dbReference type="Proteomes" id="UP000576082"/>
    </source>
</evidence>
<evidence type="ECO:0000259" key="2">
    <source>
        <dbReference type="Pfam" id="PF06580"/>
    </source>
</evidence>
<reference evidence="3 4" key="1">
    <citation type="submission" date="2020-04" db="EMBL/GenBank/DDBJ databases">
        <title>Flammeovirga sp. SR4, a novel species isolated from seawater.</title>
        <authorList>
            <person name="Wang X."/>
        </authorList>
    </citation>
    <scope>NUCLEOTIDE SEQUENCE [LARGE SCALE GENOMIC DNA]</scope>
    <source>
        <strain evidence="3 4">ATCC 23126</strain>
    </source>
</reference>
<gene>
    <name evidence="3" type="ORF">HHU12_08435</name>
</gene>
<name>A0A7X9RRK2_9BACT</name>
<evidence type="ECO:0000313" key="3">
    <source>
        <dbReference type="EMBL" id="NME67983.1"/>
    </source>
</evidence>
<accession>A0A7X9RRK2</accession>
<evidence type="ECO:0000256" key="1">
    <source>
        <dbReference type="SAM" id="Phobius"/>
    </source>
</evidence>
<sequence length="372" mass="43005">MLHHIWNKSAVYYRIFYPLFSGSITYFLLLLAFNRIGELSESYFRAEWLVCIVFAYFWNTSVQLSSRFIGQKIKFISSIPEQVTYHVIGVAISSSIVIGIIIYLYFYYLIGYTSIENFLSEMYVLQGLFLFQTFIYECAWWGATLIELKNETINHEEDKRAAYISKEMRLFAEDANLPLLYETLETLIGLAYQNPDHAEEYAEKLAKVYRNTINNRKEEFVSIKEAIKTTKDVVQLLTDARSGGLTAEFNIDEKLSEELVIPPVILSRLVVAIASDHIATPIQPLHLKFYIEDDTLLVVAHSCNEKIDKPDAMHEIMQSLEETFRIYTKTPILRIKKGKECLIKLPAFQVENENWKKDGDAQVSTGDQSLFK</sequence>
<protein>
    <submittedName>
        <fullName evidence="3">Histidine kinase</fullName>
    </submittedName>
</protein>
<keyword evidence="1" id="KW-0812">Transmembrane</keyword>
<proteinExistence type="predicted"/>
<feature type="transmembrane region" description="Helical" evidence="1">
    <location>
        <begin position="83"/>
        <end position="110"/>
    </location>
</feature>
<dbReference type="AlphaFoldDB" id="A0A7X9RRK2"/>
<keyword evidence="1" id="KW-1133">Transmembrane helix</keyword>
<feature type="transmembrane region" description="Helical" evidence="1">
    <location>
        <begin position="12"/>
        <end position="33"/>
    </location>
</feature>
<keyword evidence="4" id="KW-1185">Reference proteome</keyword>
<dbReference type="RefSeq" id="WP_169656299.1">
    <property type="nucleotide sequence ID" value="NZ_JABANE010000017.1"/>
</dbReference>
<keyword evidence="3" id="KW-0418">Kinase</keyword>
<feature type="transmembrane region" description="Helical" evidence="1">
    <location>
        <begin position="45"/>
        <end position="62"/>
    </location>
</feature>
<keyword evidence="3" id="KW-0808">Transferase</keyword>
<feature type="domain" description="Signal transduction histidine kinase internal region" evidence="2">
    <location>
        <begin position="179"/>
        <end position="235"/>
    </location>
</feature>
<dbReference type="InterPro" id="IPR010559">
    <property type="entry name" value="Sig_transdc_His_kin_internal"/>
</dbReference>
<dbReference type="Pfam" id="PF06580">
    <property type="entry name" value="His_kinase"/>
    <property type="match status" value="1"/>
</dbReference>
<organism evidence="3 4">
    <name type="scientific">Flammeovirga aprica JL-4</name>
    <dbReference type="NCBI Taxonomy" id="694437"/>
    <lineage>
        <taxon>Bacteria</taxon>
        <taxon>Pseudomonadati</taxon>
        <taxon>Bacteroidota</taxon>
        <taxon>Cytophagia</taxon>
        <taxon>Cytophagales</taxon>
        <taxon>Flammeovirgaceae</taxon>
        <taxon>Flammeovirga</taxon>
    </lineage>
</organism>
<comment type="caution">
    <text evidence="3">The sequence shown here is derived from an EMBL/GenBank/DDBJ whole genome shotgun (WGS) entry which is preliminary data.</text>
</comment>
<dbReference type="Proteomes" id="UP000576082">
    <property type="component" value="Unassembled WGS sequence"/>
</dbReference>
<dbReference type="GO" id="GO:0000155">
    <property type="term" value="F:phosphorelay sensor kinase activity"/>
    <property type="evidence" value="ECO:0007669"/>
    <property type="project" value="InterPro"/>
</dbReference>
<keyword evidence="1" id="KW-0472">Membrane</keyword>